<evidence type="ECO:0000313" key="3">
    <source>
        <dbReference type="Proteomes" id="UP000296049"/>
    </source>
</evidence>
<protein>
    <submittedName>
        <fullName evidence="2">Uncharacterized protein</fullName>
    </submittedName>
</protein>
<dbReference type="AlphaFoldDB" id="R0LLN5"/>
<evidence type="ECO:0000313" key="2">
    <source>
        <dbReference type="EMBL" id="EOB01313.1"/>
    </source>
</evidence>
<proteinExistence type="predicted"/>
<gene>
    <name evidence="2" type="ORF">Anapl_04016</name>
</gene>
<evidence type="ECO:0000256" key="1">
    <source>
        <dbReference type="SAM" id="MobiDB-lite"/>
    </source>
</evidence>
<name>R0LLN5_ANAPL</name>
<dbReference type="Proteomes" id="UP000296049">
    <property type="component" value="Unassembled WGS sequence"/>
</dbReference>
<organism evidence="2 3">
    <name type="scientific">Anas platyrhynchos</name>
    <name type="common">Mallard</name>
    <name type="synonym">Anas boschas</name>
    <dbReference type="NCBI Taxonomy" id="8839"/>
    <lineage>
        <taxon>Eukaryota</taxon>
        <taxon>Metazoa</taxon>
        <taxon>Chordata</taxon>
        <taxon>Craniata</taxon>
        <taxon>Vertebrata</taxon>
        <taxon>Euteleostomi</taxon>
        <taxon>Archelosauria</taxon>
        <taxon>Archosauria</taxon>
        <taxon>Dinosauria</taxon>
        <taxon>Saurischia</taxon>
        <taxon>Theropoda</taxon>
        <taxon>Coelurosauria</taxon>
        <taxon>Aves</taxon>
        <taxon>Neognathae</taxon>
        <taxon>Galloanserae</taxon>
        <taxon>Anseriformes</taxon>
        <taxon>Anatidae</taxon>
        <taxon>Anatinae</taxon>
        <taxon>Anas</taxon>
    </lineage>
</organism>
<keyword evidence="3" id="KW-1185">Reference proteome</keyword>
<accession>R0LLN5</accession>
<reference evidence="3" key="1">
    <citation type="journal article" date="2013" name="Nat. Genet.">
        <title>The duck genome and transcriptome provide insight into an avian influenza virus reservoir species.</title>
        <authorList>
            <person name="Huang Y."/>
            <person name="Li Y."/>
            <person name="Burt D.W."/>
            <person name="Chen H."/>
            <person name="Zhang Y."/>
            <person name="Qian W."/>
            <person name="Kim H."/>
            <person name="Gan S."/>
            <person name="Zhao Y."/>
            <person name="Li J."/>
            <person name="Yi K."/>
            <person name="Feng H."/>
            <person name="Zhu P."/>
            <person name="Li B."/>
            <person name="Liu Q."/>
            <person name="Fairley S."/>
            <person name="Magor K.E."/>
            <person name="Du Z."/>
            <person name="Hu X."/>
            <person name="Goodman L."/>
            <person name="Tafer H."/>
            <person name="Vignal A."/>
            <person name="Lee T."/>
            <person name="Kim K.W."/>
            <person name="Sheng Z."/>
            <person name="An Y."/>
            <person name="Searle S."/>
            <person name="Herrero J."/>
            <person name="Groenen M.A."/>
            <person name="Crooijmans R.P."/>
            <person name="Faraut T."/>
            <person name="Cai Q."/>
            <person name="Webster R.G."/>
            <person name="Aldridge J.R."/>
            <person name="Warren W.C."/>
            <person name="Bartschat S."/>
            <person name="Kehr S."/>
            <person name="Marz M."/>
            <person name="Stadler P.F."/>
            <person name="Smith J."/>
            <person name="Kraus R.H."/>
            <person name="Zhao Y."/>
            <person name="Ren L."/>
            <person name="Fei J."/>
            <person name="Morisson M."/>
            <person name="Kaiser P."/>
            <person name="Griffin D.K."/>
            <person name="Rao M."/>
            <person name="Pitel F."/>
            <person name="Wang J."/>
            <person name="Li N."/>
        </authorList>
    </citation>
    <scope>NUCLEOTIDE SEQUENCE [LARGE SCALE GENOMIC DNA]</scope>
</reference>
<dbReference type="EMBL" id="KB743106">
    <property type="protein sequence ID" value="EOB01313.1"/>
    <property type="molecule type" value="Genomic_DNA"/>
</dbReference>
<sequence>MLLVRADSSNSQHFGAEWVKSLGNGARTKPGCVMPREPPAATQFRELRNSSSPQPGAVTPKHCLLPDCVRGFNFCHLQMTKLSPHFAETNDCNCTSQSLEVQEACADKQRHGEPAERAKGREIKAQPHVGHNLEKQKGIADPDGVAQGQLVRVSQTRQQAAASQTEAAIKNPQQVGARQECSCVIALLALNLLEYIFLTMGIEPLKRTTKKQTTKAERKLQKLLDLQHSNTTNKHPQRSLKNKVYRMQQTAAAKHQMRRNQHEGKGPEVSLSVTGTTRDVPAAFGSQAMRHPLHKALETDPPSPAVNHPNPAEHFGNPQFSPGVPSFCASTALVFILRRTRCAQGCWQLQGSWAVFLHQSQSYSENPLSCCPDSSFVPCTSNTTWQGAARKRSALHQGDEASGGRTVPKMLLDLGWSSSSWADPNQFPH</sequence>
<feature type="region of interest" description="Disordered" evidence="1">
    <location>
        <begin position="252"/>
        <end position="273"/>
    </location>
</feature>